<name>A0A6V7H058_9HYME</name>
<evidence type="ECO:0000313" key="1">
    <source>
        <dbReference type="EMBL" id="CAD1471939.1"/>
    </source>
</evidence>
<evidence type="ECO:0000313" key="2">
    <source>
        <dbReference type="Proteomes" id="UP000752696"/>
    </source>
</evidence>
<reference evidence="1" key="1">
    <citation type="submission" date="2020-07" db="EMBL/GenBank/DDBJ databases">
        <authorList>
            <person name="Nazaruddin N."/>
        </authorList>
    </citation>
    <scope>NUCLEOTIDE SEQUENCE</scope>
</reference>
<sequence>MFQLTRGTTTTDGFHIYPCRCYSKTVNIGQTNQWRMPKTWNIVRRDIRTYVPDKEYNPICSEASHRMGVPWNQQKRKNVDEKRKGEKMGEHPACAKEFTLACTYNANAWNITFSLIRDLSRNMWQLGRNMFKDCTRGIALSGMVTNELYWEVTEERRKKKTTEKHDPLGVFWNMRWPAC</sequence>
<dbReference type="Proteomes" id="UP000752696">
    <property type="component" value="Unassembled WGS sequence"/>
</dbReference>
<comment type="caution">
    <text evidence="1">The sequence shown here is derived from an EMBL/GenBank/DDBJ whole genome shotgun (WGS) entry which is preliminary data.</text>
</comment>
<dbReference type="EMBL" id="CAJDYZ010004787">
    <property type="protein sequence ID" value="CAD1471939.1"/>
    <property type="molecule type" value="Genomic_DNA"/>
</dbReference>
<organism evidence="1 2">
    <name type="scientific">Heterotrigona itama</name>
    <dbReference type="NCBI Taxonomy" id="395501"/>
    <lineage>
        <taxon>Eukaryota</taxon>
        <taxon>Metazoa</taxon>
        <taxon>Ecdysozoa</taxon>
        <taxon>Arthropoda</taxon>
        <taxon>Hexapoda</taxon>
        <taxon>Insecta</taxon>
        <taxon>Pterygota</taxon>
        <taxon>Neoptera</taxon>
        <taxon>Endopterygota</taxon>
        <taxon>Hymenoptera</taxon>
        <taxon>Apocrita</taxon>
        <taxon>Aculeata</taxon>
        <taxon>Apoidea</taxon>
        <taxon>Anthophila</taxon>
        <taxon>Apidae</taxon>
        <taxon>Heterotrigona</taxon>
    </lineage>
</organism>
<dbReference type="AlphaFoldDB" id="A0A6V7H058"/>
<gene>
    <name evidence="1" type="ORF">MHI_LOCUS254730</name>
</gene>
<proteinExistence type="predicted"/>
<keyword evidence="2" id="KW-1185">Reference proteome</keyword>
<protein>
    <submittedName>
        <fullName evidence="1">Uncharacterized protein</fullName>
    </submittedName>
</protein>
<accession>A0A6V7H058</accession>